<proteinExistence type="predicted"/>
<keyword evidence="2" id="KW-1185">Reference proteome</keyword>
<dbReference type="Proteomes" id="UP000503003">
    <property type="component" value="Chromosome 2"/>
</dbReference>
<dbReference type="RefSeq" id="WP_165312970.1">
    <property type="nucleotide sequence ID" value="NZ_CP049332.1"/>
</dbReference>
<organism evidence="1 2">
    <name type="scientific">Vibrio ziniensis</name>
    <dbReference type="NCBI Taxonomy" id="2711221"/>
    <lineage>
        <taxon>Bacteria</taxon>
        <taxon>Pseudomonadati</taxon>
        <taxon>Pseudomonadota</taxon>
        <taxon>Gammaproteobacteria</taxon>
        <taxon>Vibrionales</taxon>
        <taxon>Vibrionaceae</taxon>
        <taxon>Vibrio</taxon>
    </lineage>
</organism>
<evidence type="ECO:0000313" key="2">
    <source>
        <dbReference type="Proteomes" id="UP000503003"/>
    </source>
</evidence>
<reference evidence="1 2" key="1">
    <citation type="submission" date="2020-02" db="EMBL/GenBank/DDBJ databases">
        <title>A complete genome of a marine bacterium Vibrio sp. ZWAL4003 isolated from the mangrove sediment with the ability to degrade polysaccharides.</title>
        <authorList>
            <person name="Wu J."/>
            <person name="Qu W."/>
            <person name="Zeng R."/>
        </authorList>
    </citation>
    <scope>NUCLEOTIDE SEQUENCE [LARGE SCALE GENOMIC DNA]</scope>
    <source>
        <strain evidence="1 2">ZWAL4003</strain>
    </source>
</reference>
<name>A0A6G7CN08_9VIBR</name>
<gene>
    <name evidence="1" type="ORF">G5S32_15680</name>
</gene>
<protein>
    <submittedName>
        <fullName evidence="1">Uncharacterized protein</fullName>
    </submittedName>
</protein>
<accession>A0A6G7CN08</accession>
<dbReference type="AlphaFoldDB" id="A0A6G7CN08"/>
<dbReference type="KEGG" id="vzi:G5S32_15680"/>
<evidence type="ECO:0000313" key="1">
    <source>
        <dbReference type="EMBL" id="QIH43436.1"/>
    </source>
</evidence>
<sequence length="172" mass="19805">MLTVTLDKIYASRPCNKYWRVIKAAFAPTKLNIDFEKPIPATAILDKIGLDGFIKVFIEIEEFTEMLSEFACWCSLRNIHLIKRCVPERIYNETAKALQTNDIHQLNKRLIHQAYLSTRKSPRFSKSSRLLYSIYSIGLDTAASIKTASYAANDQTKEELEQFTKLYEILSS</sequence>
<dbReference type="EMBL" id="CP049332">
    <property type="protein sequence ID" value="QIH43436.1"/>
    <property type="molecule type" value="Genomic_DNA"/>
</dbReference>